<evidence type="ECO:0000313" key="3">
    <source>
        <dbReference type="Proteomes" id="UP000298663"/>
    </source>
</evidence>
<protein>
    <submittedName>
        <fullName evidence="2">Uncharacterized protein</fullName>
    </submittedName>
</protein>
<gene>
    <name evidence="2" type="ORF">L596_023921</name>
</gene>
<evidence type="ECO:0000313" key="2">
    <source>
        <dbReference type="EMBL" id="TKR67830.1"/>
    </source>
</evidence>
<dbReference type="EMBL" id="AZBU02000008">
    <property type="protein sequence ID" value="TKR67830.1"/>
    <property type="molecule type" value="Genomic_DNA"/>
</dbReference>
<name>A0A4U5MF41_STECR</name>
<organism evidence="2 3">
    <name type="scientific">Steinernema carpocapsae</name>
    <name type="common">Entomopathogenic nematode</name>
    <dbReference type="NCBI Taxonomy" id="34508"/>
    <lineage>
        <taxon>Eukaryota</taxon>
        <taxon>Metazoa</taxon>
        <taxon>Ecdysozoa</taxon>
        <taxon>Nematoda</taxon>
        <taxon>Chromadorea</taxon>
        <taxon>Rhabditida</taxon>
        <taxon>Tylenchina</taxon>
        <taxon>Panagrolaimomorpha</taxon>
        <taxon>Strongyloidoidea</taxon>
        <taxon>Steinernematidae</taxon>
        <taxon>Steinernema</taxon>
    </lineage>
</organism>
<reference evidence="2 3" key="1">
    <citation type="journal article" date="2015" name="Genome Biol.">
        <title>Comparative genomics of Steinernema reveals deeply conserved gene regulatory networks.</title>
        <authorList>
            <person name="Dillman A.R."/>
            <person name="Macchietto M."/>
            <person name="Porter C.F."/>
            <person name="Rogers A."/>
            <person name="Williams B."/>
            <person name="Antoshechkin I."/>
            <person name="Lee M.M."/>
            <person name="Goodwin Z."/>
            <person name="Lu X."/>
            <person name="Lewis E.E."/>
            <person name="Goodrich-Blair H."/>
            <person name="Stock S.P."/>
            <person name="Adams B.J."/>
            <person name="Sternberg P.W."/>
            <person name="Mortazavi A."/>
        </authorList>
    </citation>
    <scope>NUCLEOTIDE SEQUENCE [LARGE SCALE GENOMIC DNA]</scope>
    <source>
        <strain evidence="2 3">ALL</strain>
    </source>
</reference>
<keyword evidence="3" id="KW-1185">Reference proteome</keyword>
<feature type="compositionally biased region" description="Basic and acidic residues" evidence="1">
    <location>
        <begin position="1"/>
        <end position="10"/>
    </location>
</feature>
<proteinExistence type="predicted"/>
<dbReference type="AlphaFoldDB" id="A0A4U5MF41"/>
<reference evidence="2 3" key="2">
    <citation type="journal article" date="2019" name="G3 (Bethesda)">
        <title>Hybrid Assembly of the Genome of the Entomopathogenic Nematode Steinernema carpocapsae Identifies the X-Chromosome.</title>
        <authorList>
            <person name="Serra L."/>
            <person name="Macchietto M."/>
            <person name="Macias-Munoz A."/>
            <person name="McGill C.J."/>
            <person name="Rodriguez I.M."/>
            <person name="Rodriguez B."/>
            <person name="Murad R."/>
            <person name="Mortazavi A."/>
        </authorList>
    </citation>
    <scope>NUCLEOTIDE SEQUENCE [LARGE SCALE GENOMIC DNA]</scope>
    <source>
        <strain evidence="2 3">ALL</strain>
    </source>
</reference>
<accession>A0A4U5MF41</accession>
<dbReference type="Proteomes" id="UP000298663">
    <property type="component" value="Unassembled WGS sequence"/>
</dbReference>
<sequence>MDTTKEETRSSLESCGRLCRSTTRPRRTGRRSLVERPRLKSFRFTGKLKRYLKRTTAARIVCTSSTAPSRS</sequence>
<comment type="caution">
    <text evidence="2">The sequence shown here is derived from an EMBL/GenBank/DDBJ whole genome shotgun (WGS) entry which is preliminary data.</text>
</comment>
<evidence type="ECO:0000256" key="1">
    <source>
        <dbReference type="SAM" id="MobiDB-lite"/>
    </source>
</evidence>
<feature type="region of interest" description="Disordered" evidence="1">
    <location>
        <begin position="1"/>
        <end position="34"/>
    </location>
</feature>